<name>A0ACC5R4E7_9HYPH</name>
<organism evidence="1 2">
    <name type="scientific">Taklimakanibacter albus</name>
    <dbReference type="NCBI Taxonomy" id="2800327"/>
    <lineage>
        <taxon>Bacteria</taxon>
        <taxon>Pseudomonadati</taxon>
        <taxon>Pseudomonadota</taxon>
        <taxon>Alphaproteobacteria</taxon>
        <taxon>Hyphomicrobiales</taxon>
        <taxon>Aestuariivirgaceae</taxon>
        <taxon>Taklimakanibacter</taxon>
    </lineage>
</organism>
<comment type="caution">
    <text evidence="1">The sequence shown here is derived from an EMBL/GenBank/DDBJ whole genome shotgun (WGS) entry which is preliminary data.</text>
</comment>
<accession>A0ACC5R4E7</accession>
<gene>
    <name evidence="1" type="ORF">JHL16_14110</name>
</gene>
<evidence type="ECO:0000313" key="1">
    <source>
        <dbReference type="EMBL" id="MBK1867487.1"/>
    </source>
</evidence>
<evidence type="ECO:0000313" key="2">
    <source>
        <dbReference type="Proteomes" id="UP000616151"/>
    </source>
</evidence>
<proteinExistence type="predicted"/>
<dbReference type="EMBL" id="JAENHL010000007">
    <property type="protein sequence ID" value="MBK1867487.1"/>
    <property type="molecule type" value="Genomic_DNA"/>
</dbReference>
<dbReference type="Proteomes" id="UP000616151">
    <property type="component" value="Unassembled WGS sequence"/>
</dbReference>
<protein>
    <submittedName>
        <fullName evidence="1">GNAT family N-acetyltransferase</fullName>
    </submittedName>
</protein>
<sequence>MPLDSYLLRHATPEDLPALYRVCLKTGDSGQDASAIQDDPDLLGEFYVGPYVMLEPELAYALDSSEGPIGYLLGVLDTAKFNGRLERDWLPRLKKTHHDPVGDPAGWHGSDWVRHAVHHPFLRIPAALGPYPSHAHIDLLSEARGQGVGRHLMQTMMERLTELGSPGLHLQVSPKNKGAQDFYRGLGFDVLSSPDLPDDTLFMARRLGEPDGED</sequence>
<reference evidence="1" key="1">
    <citation type="submission" date="2021-01" db="EMBL/GenBank/DDBJ databases">
        <authorList>
            <person name="Sun Q."/>
        </authorList>
    </citation>
    <scope>NUCLEOTIDE SEQUENCE</scope>
    <source>
        <strain evidence="1">YIM B02566</strain>
    </source>
</reference>
<keyword evidence="2" id="KW-1185">Reference proteome</keyword>